<protein>
    <recommendedName>
        <fullName evidence="3">Excinuclease ABC subunit B</fullName>
    </recommendedName>
</protein>
<dbReference type="EMBL" id="JBEWTB010000002">
    <property type="protein sequence ID" value="MET4756535.1"/>
    <property type="molecule type" value="Genomic_DNA"/>
</dbReference>
<comment type="caution">
    <text evidence="1">The sequence shown here is derived from an EMBL/GenBank/DDBJ whole genome shotgun (WGS) entry which is preliminary data.</text>
</comment>
<dbReference type="Proteomes" id="UP001549366">
    <property type="component" value="Unassembled WGS sequence"/>
</dbReference>
<sequence length="95" mass="11238">MIQRGKDGIQKRRLEKCSYQDCHEGMVRAMFGSLSECAQCDGLGLVDAETGEALPKREIIRQLLLRLKEEQRRHREYSEGVRKQLERLRDYERRS</sequence>
<evidence type="ECO:0000313" key="2">
    <source>
        <dbReference type="Proteomes" id="UP001549366"/>
    </source>
</evidence>
<evidence type="ECO:0008006" key="3">
    <source>
        <dbReference type="Google" id="ProtNLM"/>
    </source>
</evidence>
<proteinExistence type="predicted"/>
<keyword evidence="2" id="KW-1185">Reference proteome</keyword>
<reference evidence="1 2" key="1">
    <citation type="submission" date="2024-06" db="EMBL/GenBank/DDBJ databases">
        <title>Genomic Encyclopedia of Type Strains, Phase V (KMG-V): Genome sequencing to study the core and pangenomes of soil and plant-associated prokaryotes.</title>
        <authorList>
            <person name="Whitman W."/>
        </authorList>
    </citation>
    <scope>NUCLEOTIDE SEQUENCE [LARGE SCALE GENOMIC DNA]</scope>
    <source>
        <strain evidence="1 2">NE40</strain>
    </source>
</reference>
<gene>
    <name evidence="1" type="ORF">V5J35_001727</name>
</gene>
<accession>A0ABV2SFI8</accession>
<organism evidence="1 2">
    <name type="scientific">Endozoicomonas lisbonensis</name>
    <dbReference type="NCBI Taxonomy" id="3120522"/>
    <lineage>
        <taxon>Bacteria</taxon>
        <taxon>Pseudomonadati</taxon>
        <taxon>Pseudomonadota</taxon>
        <taxon>Gammaproteobacteria</taxon>
        <taxon>Oceanospirillales</taxon>
        <taxon>Endozoicomonadaceae</taxon>
        <taxon>Endozoicomonas</taxon>
    </lineage>
</organism>
<name>A0ABV2SFI8_9GAMM</name>
<evidence type="ECO:0000313" key="1">
    <source>
        <dbReference type="EMBL" id="MET4756535.1"/>
    </source>
</evidence>
<dbReference type="RefSeq" id="WP_354010872.1">
    <property type="nucleotide sequence ID" value="NZ_JBEWTA010000001.1"/>
</dbReference>